<evidence type="ECO:0000256" key="4">
    <source>
        <dbReference type="ARBA" id="ARBA00022777"/>
    </source>
</evidence>
<comment type="similarity">
    <text evidence="1 6">Belongs to the carbohydrate kinase PfkB family.</text>
</comment>
<gene>
    <name evidence="9" type="ORF">HF519_16795</name>
</gene>
<evidence type="ECO:0000313" key="10">
    <source>
        <dbReference type="Proteomes" id="UP000586918"/>
    </source>
</evidence>
<dbReference type="PANTHER" id="PTHR43085:SF1">
    <property type="entry name" value="PSEUDOURIDINE KINASE-RELATED"/>
    <property type="match status" value="1"/>
</dbReference>
<feature type="region of interest" description="Disordered" evidence="7">
    <location>
        <begin position="313"/>
        <end position="334"/>
    </location>
</feature>
<keyword evidence="2 6" id="KW-0808">Transferase</keyword>
<keyword evidence="4 6" id="KW-0418">Kinase</keyword>
<dbReference type="PANTHER" id="PTHR43085">
    <property type="entry name" value="HEXOKINASE FAMILY MEMBER"/>
    <property type="match status" value="1"/>
</dbReference>
<protein>
    <submittedName>
        <fullName evidence="9">Carbohydrate kinase</fullName>
    </submittedName>
</protein>
<dbReference type="InterPro" id="IPR029056">
    <property type="entry name" value="Ribokinase-like"/>
</dbReference>
<evidence type="ECO:0000256" key="6">
    <source>
        <dbReference type="RuleBase" id="RU003704"/>
    </source>
</evidence>
<dbReference type="GO" id="GO:0008865">
    <property type="term" value="F:fructokinase activity"/>
    <property type="evidence" value="ECO:0007669"/>
    <property type="project" value="UniProtKB-ARBA"/>
</dbReference>
<keyword evidence="3" id="KW-0547">Nucleotide-binding</keyword>
<feature type="domain" description="Carbohydrate kinase PfkB" evidence="8">
    <location>
        <begin position="12"/>
        <end position="317"/>
    </location>
</feature>
<evidence type="ECO:0000256" key="1">
    <source>
        <dbReference type="ARBA" id="ARBA00010688"/>
    </source>
</evidence>
<accession>A0A848DKH2</accession>
<comment type="caution">
    <text evidence="9">The sequence shown here is derived from an EMBL/GenBank/DDBJ whole genome shotgun (WGS) entry which is preliminary data.</text>
</comment>
<dbReference type="InterPro" id="IPR002173">
    <property type="entry name" value="Carboh/pur_kinase_PfkB_CS"/>
</dbReference>
<dbReference type="PROSITE" id="PS00584">
    <property type="entry name" value="PFKB_KINASES_2"/>
    <property type="match status" value="1"/>
</dbReference>
<dbReference type="InterPro" id="IPR002139">
    <property type="entry name" value="Ribo/fructo_kinase"/>
</dbReference>
<dbReference type="CDD" id="cd01167">
    <property type="entry name" value="bac_FRK"/>
    <property type="match status" value="1"/>
</dbReference>
<dbReference type="AlphaFoldDB" id="A0A848DKH2"/>
<dbReference type="PRINTS" id="PR00990">
    <property type="entry name" value="RIBOKINASE"/>
</dbReference>
<dbReference type="Proteomes" id="UP000586918">
    <property type="component" value="Unassembled WGS sequence"/>
</dbReference>
<name>A0A848DKH2_9PSEU</name>
<sequence length="334" mass="33164">MTDPGGIPGVVAVAGEALVDVVPAPVGGYFELAPGGSPANVAVGLARLGVPARLLARIADDLLGRRLRAHLEGNGVDLGHVVAAAEPTSLALVSVGPDGGASYDFRISGTADWQWTAAELADALDPGVLGAVLAVHSGSLALTMPPGAAALRELLARARPTATISYDPNCRPLLMGDPADVLVGVHELLAIADVVKVSAEDLHWLLPGATPEAVVEDWLGRGPAIVAVTLGADGVVAGSGSGFRARRSGRPVEVVDTVGAGDTFSAALLAGLHRRGLLGAAARPALRAIDAATLEAVLDGAVAAAAITCSRRGADPPTAAELATGEGAARAAGA</sequence>
<dbReference type="Gene3D" id="3.40.1190.20">
    <property type="match status" value="1"/>
</dbReference>
<dbReference type="RefSeq" id="WP_169413899.1">
    <property type="nucleotide sequence ID" value="NZ_JAAXKZ010000060.1"/>
</dbReference>
<dbReference type="SUPFAM" id="SSF53613">
    <property type="entry name" value="Ribokinase-like"/>
    <property type="match status" value="1"/>
</dbReference>
<keyword evidence="10" id="KW-1185">Reference proteome</keyword>
<organism evidence="9 10">
    <name type="scientific">Pseudonocardia bannensis</name>
    <dbReference type="NCBI Taxonomy" id="630973"/>
    <lineage>
        <taxon>Bacteria</taxon>
        <taxon>Bacillati</taxon>
        <taxon>Actinomycetota</taxon>
        <taxon>Actinomycetes</taxon>
        <taxon>Pseudonocardiales</taxon>
        <taxon>Pseudonocardiaceae</taxon>
        <taxon>Pseudonocardia</taxon>
    </lineage>
</organism>
<evidence type="ECO:0000259" key="8">
    <source>
        <dbReference type="Pfam" id="PF00294"/>
    </source>
</evidence>
<dbReference type="InterPro" id="IPR050306">
    <property type="entry name" value="PfkB_Carbo_kinase"/>
</dbReference>
<reference evidence="9 10" key="1">
    <citation type="submission" date="2020-04" db="EMBL/GenBank/DDBJ databases">
        <authorList>
            <person name="Klaysubun C."/>
            <person name="Duangmal K."/>
            <person name="Lipun K."/>
        </authorList>
    </citation>
    <scope>NUCLEOTIDE SEQUENCE [LARGE SCALE GENOMIC DNA]</scope>
    <source>
        <strain evidence="9 10">DSM 45300</strain>
    </source>
</reference>
<dbReference type="GO" id="GO:0006000">
    <property type="term" value="P:fructose metabolic process"/>
    <property type="evidence" value="ECO:0007669"/>
    <property type="project" value="UniProtKB-ARBA"/>
</dbReference>
<dbReference type="GO" id="GO:0005524">
    <property type="term" value="F:ATP binding"/>
    <property type="evidence" value="ECO:0007669"/>
    <property type="project" value="UniProtKB-KW"/>
</dbReference>
<evidence type="ECO:0000313" key="9">
    <source>
        <dbReference type="EMBL" id="NMH93198.1"/>
    </source>
</evidence>
<proteinExistence type="inferred from homology"/>
<evidence type="ECO:0000256" key="5">
    <source>
        <dbReference type="ARBA" id="ARBA00022840"/>
    </source>
</evidence>
<evidence type="ECO:0000256" key="2">
    <source>
        <dbReference type="ARBA" id="ARBA00022679"/>
    </source>
</evidence>
<evidence type="ECO:0000256" key="3">
    <source>
        <dbReference type="ARBA" id="ARBA00022741"/>
    </source>
</evidence>
<keyword evidence="5" id="KW-0067">ATP-binding</keyword>
<evidence type="ECO:0000256" key="7">
    <source>
        <dbReference type="SAM" id="MobiDB-lite"/>
    </source>
</evidence>
<dbReference type="InterPro" id="IPR011611">
    <property type="entry name" value="PfkB_dom"/>
</dbReference>
<feature type="compositionally biased region" description="Low complexity" evidence="7">
    <location>
        <begin position="318"/>
        <end position="334"/>
    </location>
</feature>
<dbReference type="Pfam" id="PF00294">
    <property type="entry name" value="PfkB"/>
    <property type="match status" value="1"/>
</dbReference>
<dbReference type="EMBL" id="JAAXKZ010000060">
    <property type="protein sequence ID" value="NMH93198.1"/>
    <property type="molecule type" value="Genomic_DNA"/>
</dbReference>